<feature type="region of interest" description="Disordered" evidence="1">
    <location>
        <begin position="354"/>
        <end position="407"/>
    </location>
</feature>
<feature type="region of interest" description="Disordered" evidence="1">
    <location>
        <begin position="161"/>
        <end position="257"/>
    </location>
</feature>
<dbReference type="Gramene" id="TraesCS1B02G204900.1">
    <property type="protein sequence ID" value="TraesCS1B02G204900.1"/>
    <property type="gene ID" value="TraesCS1B02G204900"/>
</dbReference>
<dbReference type="PaxDb" id="4565-Traes_1BL_16964487D.1"/>
<proteinExistence type="predicted"/>
<dbReference type="InterPro" id="IPR037491">
    <property type="entry name" value="LTI78/LTI65"/>
</dbReference>
<feature type="region of interest" description="Disordered" evidence="1">
    <location>
        <begin position="479"/>
        <end position="532"/>
    </location>
</feature>
<protein>
    <recommendedName>
        <fullName evidence="6">Low-temperature-induced 65 kDa protein</fullName>
    </recommendedName>
</protein>
<dbReference type="Pfam" id="PF23399">
    <property type="entry name" value="LTI65_PGEED"/>
    <property type="match status" value="1"/>
</dbReference>
<evidence type="ECO:0000259" key="3">
    <source>
        <dbReference type="Pfam" id="PF23403"/>
    </source>
</evidence>
<dbReference type="GO" id="GO:0006950">
    <property type="term" value="P:response to stress"/>
    <property type="evidence" value="ECO:0000318"/>
    <property type="project" value="GO_Central"/>
</dbReference>
<dbReference type="InterPro" id="IPR057059">
    <property type="entry name" value="LTI65/LTI78_PGEED"/>
</dbReference>
<dbReference type="GO" id="GO:0009737">
    <property type="term" value="P:response to abscisic acid"/>
    <property type="evidence" value="ECO:0007669"/>
    <property type="project" value="InterPro"/>
</dbReference>
<dbReference type="Gramene" id="TraesCAD_scaffold_040640_01G000100.1">
    <property type="protein sequence ID" value="TraesCAD_scaffold_040640_01G000100.1"/>
    <property type="gene ID" value="TraesCAD_scaffold_040640_01G000100"/>
</dbReference>
<dbReference type="Proteomes" id="UP000019116">
    <property type="component" value="Chromosome 1B"/>
</dbReference>
<sequence length="633" mass="64686">MDAPAMLTRNHVPENIAAEEGGQQQMHRDEKQHKPVLKKVKDKVKKIKNTIVGHGHGNGNGHGHDHDHEQDTGGSNSTDEDEEDVAMREAEVEKGGYQQDVEDKPIFTDSSPELHGAPMYDSERIPAAAKEVKHNDAPGVRLGDIGGLAAAHGVKRDDAAGERLGDFGGPASAKEVKRDDTQGVRPGDFGGPAAAHEVKRDDVAGERLGHLGGPASAKEVKRDDTQGVRLGDLGGSVVEDPAAPNSRTPMPRGGEDIGTTGVVRDFEAMTVSDDPKKVDVSKEYEAMPVSDGTGEEWNDAPTDAEYTGSYTDRLKNTAAGTTEYGKKLASTVYEKVAGVGTVVASKAQQVTPGFGAGGNAQDDSSATAAPGSMTAGAGKRDVDLPKEGTPASFTGSEGLKNAATDATGTERLKDAATDATGTAGLKNAATDATTEAAPGATYTDKIMSAAAGTTEYGKKLASTVYEKVAGVGTAVASKAQQVTQSTPGVGAQDGATTTATATPGIGAQDGATTRATATPGAGGPGNGQDKGVTGVTAYIAEKLRPGDEERSLSEAITGAVQQRKEGVGSTVAKAREVPAQAVTRARGAVTSLTGGNRVSETVQPTTEGNIGEGVAAEGPVLHGEAPRTNTNVM</sequence>
<reference evidence="4" key="2">
    <citation type="submission" date="2018-10" db="UniProtKB">
        <authorList>
            <consortium name="EnsemblPlants"/>
        </authorList>
    </citation>
    <scope>IDENTIFICATION</scope>
</reference>
<feature type="region of interest" description="Disordered" evidence="1">
    <location>
        <begin position="1"/>
        <end position="119"/>
    </location>
</feature>
<evidence type="ECO:0000313" key="4">
    <source>
        <dbReference type="EnsemblPlants" id="TraesCS1B02G204900.1"/>
    </source>
</evidence>
<dbReference type="Gramene" id="TraesCLE_scaffold_023721_01G000100.1">
    <property type="protein sequence ID" value="TraesCLE_scaffold_023721_01G000100.1"/>
    <property type="gene ID" value="TraesCLE_scaffold_023721_01G000100"/>
</dbReference>
<evidence type="ECO:0000259" key="2">
    <source>
        <dbReference type="Pfam" id="PF23399"/>
    </source>
</evidence>
<reference evidence="4" key="1">
    <citation type="submission" date="2018-08" db="EMBL/GenBank/DDBJ databases">
        <authorList>
            <person name="Rossello M."/>
        </authorList>
    </citation>
    <scope>NUCLEOTIDE SEQUENCE [LARGE SCALE GENOMIC DNA]</scope>
    <source>
        <strain evidence="4">cv. Chinese Spring</strain>
    </source>
</reference>
<dbReference type="PANTHER" id="PTHR33836:SF1">
    <property type="entry name" value="LOW-TEMPERATURE-INDUCED 65 KDA PROTEIN-RELATED"/>
    <property type="match status" value="1"/>
</dbReference>
<dbReference type="Gramene" id="TraesWEE_scaffold_035360_01G000300.1">
    <property type="protein sequence ID" value="TraesWEE_scaffold_035360_01G000300.1"/>
    <property type="gene ID" value="TraesWEE_scaffold_035360_01G000300"/>
</dbReference>
<organism evidence="4">
    <name type="scientific">Triticum aestivum</name>
    <name type="common">Wheat</name>
    <dbReference type="NCBI Taxonomy" id="4565"/>
    <lineage>
        <taxon>Eukaryota</taxon>
        <taxon>Viridiplantae</taxon>
        <taxon>Streptophyta</taxon>
        <taxon>Embryophyta</taxon>
        <taxon>Tracheophyta</taxon>
        <taxon>Spermatophyta</taxon>
        <taxon>Magnoliopsida</taxon>
        <taxon>Liliopsida</taxon>
        <taxon>Poales</taxon>
        <taxon>Poaceae</taxon>
        <taxon>BOP clade</taxon>
        <taxon>Pooideae</taxon>
        <taxon>Triticodae</taxon>
        <taxon>Triticeae</taxon>
        <taxon>Triticinae</taxon>
        <taxon>Triticum</taxon>
    </lineage>
</organism>
<dbReference type="GeneID" id="123091482"/>
<feature type="compositionally biased region" description="Low complexity" evidence="1">
    <location>
        <begin position="488"/>
        <end position="519"/>
    </location>
</feature>
<dbReference type="STRING" id="4565.A0A3B5YWP7"/>
<dbReference type="InterPro" id="IPR056605">
    <property type="entry name" value="LTI65_LTI78_N"/>
</dbReference>
<dbReference type="Gramene" id="TraesROB_scaffold_036772_01G000300.1">
    <property type="protein sequence ID" value="TraesROB_scaffold_036772_01G000300.1"/>
    <property type="gene ID" value="TraesROB_scaffold_036772_01G000300"/>
</dbReference>
<gene>
    <name evidence="4" type="primary">LOC123091482</name>
</gene>
<dbReference type="AlphaFoldDB" id="A0A3B5YWP7"/>
<dbReference type="EnsemblPlants" id="TraesCS1B02G204900.1">
    <property type="protein sequence ID" value="TraesCS1B02G204900.1"/>
    <property type="gene ID" value="TraesCS1B02G204900"/>
</dbReference>
<feature type="compositionally biased region" description="Basic and acidic residues" evidence="1">
    <location>
        <begin position="85"/>
        <end position="94"/>
    </location>
</feature>
<dbReference type="Gramene" id="TraesCS1B03G0597400.1">
    <property type="protein sequence ID" value="TraesCS1B03G0597400.1.CDS"/>
    <property type="gene ID" value="TraesCS1B03G0597400"/>
</dbReference>
<feature type="domain" description="LTI65/LTI78 N-terminal" evidence="3">
    <location>
        <begin position="31"/>
        <end position="125"/>
    </location>
</feature>
<feature type="compositionally biased region" description="Basic residues" evidence="1">
    <location>
        <begin position="34"/>
        <end position="48"/>
    </location>
</feature>
<dbReference type="OMA" id="KGHEENQ"/>
<evidence type="ECO:0008006" key="6">
    <source>
        <dbReference type="Google" id="ProtNLM"/>
    </source>
</evidence>
<dbReference type="Pfam" id="PF23403">
    <property type="entry name" value="LTI65_LTI78_N"/>
    <property type="match status" value="1"/>
</dbReference>
<accession>A0A3B5YWP7</accession>
<feature type="compositionally biased region" description="Basic and acidic residues" evidence="1">
    <location>
        <begin position="62"/>
        <end position="71"/>
    </location>
</feature>
<feature type="compositionally biased region" description="Basic and acidic residues" evidence="1">
    <location>
        <begin position="196"/>
        <end position="209"/>
    </location>
</feature>
<dbReference type="PANTHER" id="PTHR33836">
    <property type="entry name" value="LOW-TEMPERATURE-INDUCED 65 KDA PROTEIN-RELATED"/>
    <property type="match status" value="1"/>
</dbReference>
<evidence type="ECO:0000313" key="5">
    <source>
        <dbReference type="Proteomes" id="UP000019116"/>
    </source>
</evidence>
<dbReference type="RefSeq" id="XP_044368948.1">
    <property type="nucleotide sequence ID" value="XM_044513013.1"/>
</dbReference>
<name>A0A3B5YWP7_WHEAT</name>
<dbReference type="KEGG" id="taes:123091482"/>
<feature type="domain" description="LTI65/LTI78 PGEED repeat" evidence="2">
    <location>
        <begin position="529"/>
        <end position="560"/>
    </location>
</feature>
<dbReference type="SMR" id="A0A3B5YWP7"/>
<keyword evidence="5" id="KW-1185">Reference proteome</keyword>
<evidence type="ECO:0000256" key="1">
    <source>
        <dbReference type="SAM" id="MobiDB-lite"/>
    </source>
</evidence>